<dbReference type="Proteomes" id="UP000252415">
    <property type="component" value="Unassembled WGS sequence"/>
</dbReference>
<proteinExistence type="predicted"/>
<evidence type="ECO:0000313" key="2">
    <source>
        <dbReference type="Proteomes" id="UP000252415"/>
    </source>
</evidence>
<reference evidence="1 2" key="1">
    <citation type="submission" date="2018-07" db="EMBL/GenBank/DDBJ databases">
        <title>Genomic Encyclopedia of Type Strains, Phase III (KMG-III): the genomes of soil and plant-associated and newly described type strains.</title>
        <authorList>
            <person name="Whitman W."/>
        </authorList>
    </citation>
    <scope>NUCLEOTIDE SEQUENCE [LARGE SCALE GENOMIC DNA]</scope>
    <source>
        <strain evidence="1 2">CECT 7506</strain>
    </source>
</reference>
<sequence length="222" mass="25333">MEYARGFGQFCVVLPDQNAVIAITSGAMEMQTVLDYVWEHLLPGMSDTPLNEDPEVQENLEKKLSALAYPSPVTMRTSSETYRWHEKCYEVGSNEAGITHIRFHFTDNEFIFSFQDQTETQTLEIGNEVWLENQLKIAGDQMKVKAAGTWRKKNVLELSLRFIETAYCDTWTFHFVNDSVKVSAARNVWIIPGLSDSAFLPTLIGFQYRDRDMWVGNGGGQQ</sequence>
<dbReference type="EMBL" id="QPJD01000027">
    <property type="protein sequence ID" value="RCW41106.1"/>
    <property type="molecule type" value="Genomic_DNA"/>
</dbReference>
<keyword evidence="2" id="KW-1185">Reference proteome</keyword>
<evidence type="ECO:0008006" key="3">
    <source>
        <dbReference type="Google" id="ProtNLM"/>
    </source>
</evidence>
<evidence type="ECO:0000313" key="1">
    <source>
        <dbReference type="EMBL" id="RCW41106.1"/>
    </source>
</evidence>
<dbReference type="AlphaFoldDB" id="A0A368VI66"/>
<gene>
    <name evidence="1" type="ORF">DFP97_12710</name>
</gene>
<comment type="caution">
    <text evidence="1">The sequence shown here is derived from an EMBL/GenBank/DDBJ whole genome shotgun (WGS) entry which is preliminary data.</text>
</comment>
<protein>
    <recommendedName>
        <fullName evidence="3">Beta-lactamase</fullName>
    </recommendedName>
</protein>
<accession>A0A368VI66</accession>
<name>A0A368VI66_9BACL</name>
<organism evidence="1 2">
    <name type="scientific">Paenibacillus prosopidis</name>
    <dbReference type="NCBI Taxonomy" id="630520"/>
    <lineage>
        <taxon>Bacteria</taxon>
        <taxon>Bacillati</taxon>
        <taxon>Bacillota</taxon>
        <taxon>Bacilli</taxon>
        <taxon>Bacillales</taxon>
        <taxon>Paenibacillaceae</taxon>
        <taxon>Paenibacillus</taxon>
    </lineage>
</organism>